<dbReference type="AlphaFoldDB" id="A0A4Y6PUA6"/>
<dbReference type="Gene3D" id="3.40.718.10">
    <property type="entry name" value="Isopropylmalate Dehydrogenase"/>
    <property type="match status" value="1"/>
</dbReference>
<evidence type="ECO:0000256" key="1">
    <source>
        <dbReference type="ARBA" id="ARBA00022723"/>
    </source>
</evidence>
<dbReference type="GO" id="GO:0050570">
    <property type="term" value="F:4-hydroxythreonine-4-phosphate dehydrogenase activity"/>
    <property type="evidence" value="ECO:0007669"/>
    <property type="project" value="UniProtKB-EC"/>
</dbReference>
<keyword evidence="1" id="KW-0479">Metal-binding</keyword>
<dbReference type="GO" id="GO:0042823">
    <property type="term" value="P:pyridoxal phosphate biosynthetic process"/>
    <property type="evidence" value="ECO:0007669"/>
    <property type="project" value="TreeGrafter"/>
</dbReference>
<dbReference type="GO" id="GO:0008615">
    <property type="term" value="P:pyridoxine biosynthetic process"/>
    <property type="evidence" value="ECO:0007669"/>
    <property type="project" value="TreeGrafter"/>
</dbReference>
<dbReference type="RefSeq" id="WP_141198412.1">
    <property type="nucleotide sequence ID" value="NZ_CP041186.1"/>
</dbReference>
<accession>A0A5B8Y5E1</accession>
<dbReference type="EMBL" id="CP041186">
    <property type="protein sequence ID" value="QDG51934.1"/>
    <property type="molecule type" value="Genomic_DNA"/>
</dbReference>
<dbReference type="InterPro" id="IPR005255">
    <property type="entry name" value="PdxA_fam"/>
</dbReference>
<dbReference type="OrthoDB" id="9801783at2"/>
<name>A0A4Y6PUA6_PERCE</name>
<organism evidence="4 5">
    <name type="scientific">Persicimonas caeni</name>
    <dbReference type="NCBI Taxonomy" id="2292766"/>
    <lineage>
        <taxon>Bacteria</taxon>
        <taxon>Deltaproteobacteria</taxon>
        <taxon>Bradymonadales</taxon>
        <taxon>Bradymonadaceae</taxon>
        <taxon>Persicimonas</taxon>
    </lineage>
</organism>
<dbReference type="GO" id="GO:0046872">
    <property type="term" value="F:metal ion binding"/>
    <property type="evidence" value="ECO:0007669"/>
    <property type="project" value="UniProtKB-KW"/>
</dbReference>
<accession>A0A4Y6PUA6</accession>
<evidence type="ECO:0000256" key="2">
    <source>
        <dbReference type="ARBA" id="ARBA00023002"/>
    </source>
</evidence>
<dbReference type="PANTHER" id="PTHR30004">
    <property type="entry name" value="4-HYDROXYTHREONINE-4-PHOSPHATE DEHYDROGENASE"/>
    <property type="match status" value="1"/>
</dbReference>
<keyword evidence="2 4" id="KW-0560">Oxidoreductase</keyword>
<dbReference type="PANTHER" id="PTHR30004:SF5">
    <property type="entry name" value="4-HYDROXYTHREONINE-4-PHOSPHATE DEHYDROGENASE"/>
    <property type="match status" value="1"/>
</dbReference>
<dbReference type="NCBIfam" id="TIGR00557">
    <property type="entry name" value="pdxA"/>
    <property type="match status" value="1"/>
</dbReference>
<gene>
    <name evidence="4" type="primary">pdxA</name>
    <name evidence="4" type="ORF">FIV42_14660</name>
</gene>
<reference evidence="4 5" key="1">
    <citation type="submission" date="2019-06" db="EMBL/GenBank/DDBJ databases">
        <title>Persicimonas caeni gen. nov., sp. nov., a predatory bacterium isolated from solar saltern.</title>
        <authorList>
            <person name="Wang S."/>
        </authorList>
    </citation>
    <scope>NUCLEOTIDE SEQUENCE [LARGE SCALE GENOMIC DNA]</scope>
    <source>
        <strain evidence="4 5">YN101</strain>
    </source>
</reference>
<dbReference type="Proteomes" id="UP000315995">
    <property type="component" value="Chromosome"/>
</dbReference>
<dbReference type="EC" id="1.1.1.262" evidence="4"/>
<dbReference type="Pfam" id="PF04166">
    <property type="entry name" value="PdxA"/>
    <property type="match status" value="1"/>
</dbReference>
<proteinExistence type="predicted"/>
<sequence length="342" mass="36734">MKIGITIGDPAGIGPEVILKALQEPLADGIEPVVFGSRQVLERTDRLLVKAVTGYTPLISKFDTLHGPDDTVEPGAIGVIDVLPNLDAAHIPFGERDARSAQLQLAAFHSVVTAAQEGEIGAIVTAPWTKELFRTIDMPPVGHTEILAEAFDAPEHVMMLAGPRLRVALVTTHVPISRVSEQLRPPRLEAVIRTTAADLERLFGVKQPNIAVCGLNPHAGEMGVMGVEEGEIIRPVVNKLADELSDSVELSGPYSADTLFARYRGGRQPFDAVVCIYHDQGLIPLKLMHFGESANITLGLPVVRTSVDHGTAYDIAGWGVADAGSMRYAIELAVDMAKRVEK</sequence>
<evidence type="ECO:0000313" key="4">
    <source>
        <dbReference type="EMBL" id="QDG51934.1"/>
    </source>
</evidence>
<evidence type="ECO:0000256" key="3">
    <source>
        <dbReference type="ARBA" id="ARBA00023027"/>
    </source>
</evidence>
<dbReference type="GO" id="GO:0051287">
    <property type="term" value="F:NAD binding"/>
    <property type="evidence" value="ECO:0007669"/>
    <property type="project" value="InterPro"/>
</dbReference>
<dbReference type="SUPFAM" id="SSF53659">
    <property type="entry name" value="Isocitrate/Isopropylmalate dehydrogenase-like"/>
    <property type="match status" value="1"/>
</dbReference>
<keyword evidence="3" id="KW-0520">NAD</keyword>
<keyword evidence="5" id="KW-1185">Reference proteome</keyword>
<protein>
    <submittedName>
        <fullName evidence="4">4-hydroxythreonine-4-phosphate dehydrogenase PdxA</fullName>
        <ecNumber evidence="4">1.1.1.262</ecNumber>
    </submittedName>
</protein>
<evidence type="ECO:0000313" key="5">
    <source>
        <dbReference type="Proteomes" id="UP000315995"/>
    </source>
</evidence>